<dbReference type="Pfam" id="PF13181">
    <property type="entry name" value="TPR_8"/>
    <property type="match status" value="1"/>
</dbReference>
<dbReference type="PROSITE" id="PS50293">
    <property type="entry name" value="TPR_REGION"/>
    <property type="match status" value="1"/>
</dbReference>
<evidence type="ECO:0008006" key="6">
    <source>
        <dbReference type="Google" id="ProtNLM"/>
    </source>
</evidence>
<dbReference type="GO" id="GO:0030041">
    <property type="term" value="P:actin filament polymerization"/>
    <property type="evidence" value="ECO:0007669"/>
    <property type="project" value="TreeGrafter"/>
</dbReference>
<accession>A0AAV8XYP1</accession>
<dbReference type="PROSITE" id="PS50005">
    <property type="entry name" value="TPR"/>
    <property type="match status" value="1"/>
</dbReference>
<protein>
    <recommendedName>
        <fullName evidence="6">Tetratricopeptide repeat protein</fullName>
    </recommendedName>
</protein>
<dbReference type="InterPro" id="IPR011990">
    <property type="entry name" value="TPR-like_helical_dom_sf"/>
</dbReference>
<dbReference type="InterPro" id="IPR052630">
    <property type="entry name" value="TTC17"/>
</dbReference>
<keyword evidence="5" id="KW-1185">Reference proteome</keyword>
<proteinExistence type="predicted"/>
<dbReference type="InterPro" id="IPR019734">
    <property type="entry name" value="TPR_rpt"/>
</dbReference>
<comment type="caution">
    <text evidence="4">The sequence shown here is derived from an EMBL/GenBank/DDBJ whole genome shotgun (WGS) entry which is preliminary data.</text>
</comment>
<evidence type="ECO:0000313" key="4">
    <source>
        <dbReference type="EMBL" id="KAJ8944224.1"/>
    </source>
</evidence>
<dbReference type="SUPFAM" id="SSF48452">
    <property type="entry name" value="TPR-like"/>
    <property type="match status" value="1"/>
</dbReference>
<feature type="region of interest" description="Disordered" evidence="2">
    <location>
        <begin position="198"/>
        <end position="228"/>
    </location>
</feature>
<dbReference type="Gene3D" id="1.25.40.10">
    <property type="entry name" value="Tetratricopeptide repeat domain"/>
    <property type="match status" value="1"/>
</dbReference>
<feature type="signal peptide" evidence="3">
    <location>
        <begin position="1"/>
        <end position="22"/>
    </location>
</feature>
<dbReference type="SMART" id="SM00028">
    <property type="entry name" value="TPR"/>
    <property type="match status" value="1"/>
</dbReference>
<feature type="compositionally biased region" description="Basic and acidic residues" evidence="2">
    <location>
        <begin position="198"/>
        <end position="214"/>
    </location>
</feature>
<evidence type="ECO:0000256" key="3">
    <source>
        <dbReference type="SAM" id="SignalP"/>
    </source>
</evidence>
<dbReference type="GO" id="GO:0015629">
    <property type="term" value="C:actin cytoskeleton"/>
    <property type="evidence" value="ECO:0007669"/>
    <property type="project" value="TreeGrafter"/>
</dbReference>
<dbReference type="PANTHER" id="PTHR16091">
    <property type="entry name" value="TTC17 PROTEIN"/>
    <property type="match status" value="1"/>
</dbReference>
<dbReference type="AlphaFoldDB" id="A0AAV8XYP1"/>
<dbReference type="Proteomes" id="UP001162162">
    <property type="component" value="Unassembled WGS sequence"/>
</dbReference>
<name>A0AAV8XYP1_9CUCU</name>
<gene>
    <name evidence="4" type="ORF">NQ318_001644</name>
</gene>
<sequence length="297" mass="33752">MGMLRLCIIIFVLFEKNIVVNAATHWVVTETGRVQAYLIFLREYQDIPLHNLAGILHQARHSKEAALLLHSAISAAPNQAIHYLAIGNVYAALGDYNKSVMYYDKFLELKPGQKDVVANKHATLCYWKLENGLISFQDTLNERKIQRCIQKTSDNSKPIISCDSYNHAPEVDHLNLQNLFQYVENEKQKINDQISKAIEEKTSRQEDGGDEKKNGIKTPPVLYPKFPTTMPTSGNQYFDVTGWPTKEECVSWNLPIDEQDNLNVPLFLPPENKGYQYTALRSPNKGKTVILKASTLE</sequence>
<evidence type="ECO:0000256" key="1">
    <source>
        <dbReference type="PROSITE-ProRule" id="PRU00339"/>
    </source>
</evidence>
<evidence type="ECO:0000313" key="5">
    <source>
        <dbReference type="Proteomes" id="UP001162162"/>
    </source>
</evidence>
<feature type="chain" id="PRO_5043922568" description="Tetratricopeptide repeat protein" evidence="3">
    <location>
        <begin position="23"/>
        <end position="297"/>
    </location>
</feature>
<dbReference type="EMBL" id="JAPWTK010000262">
    <property type="protein sequence ID" value="KAJ8944224.1"/>
    <property type="molecule type" value="Genomic_DNA"/>
</dbReference>
<feature type="repeat" description="TPR" evidence="1">
    <location>
        <begin position="80"/>
        <end position="113"/>
    </location>
</feature>
<dbReference type="PANTHER" id="PTHR16091:SF1">
    <property type="entry name" value="TETRATRICOPEPTIDE REPEAT PROTEIN 17"/>
    <property type="match status" value="1"/>
</dbReference>
<keyword evidence="1" id="KW-0802">TPR repeat</keyword>
<organism evidence="4 5">
    <name type="scientific">Aromia moschata</name>
    <dbReference type="NCBI Taxonomy" id="1265417"/>
    <lineage>
        <taxon>Eukaryota</taxon>
        <taxon>Metazoa</taxon>
        <taxon>Ecdysozoa</taxon>
        <taxon>Arthropoda</taxon>
        <taxon>Hexapoda</taxon>
        <taxon>Insecta</taxon>
        <taxon>Pterygota</taxon>
        <taxon>Neoptera</taxon>
        <taxon>Endopterygota</taxon>
        <taxon>Coleoptera</taxon>
        <taxon>Polyphaga</taxon>
        <taxon>Cucujiformia</taxon>
        <taxon>Chrysomeloidea</taxon>
        <taxon>Cerambycidae</taxon>
        <taxon>Cerambycinae</taxon>
        <taxon>Callichromatini</taxon>
        <taxon>Aromia</taxon>
    </lineage>
</organism>
<keyword evidence="3" id="KW-0732">Signal</keyword>
<dbReference type="GO" id="GO:0005737">
    <property type="term" value="C:cytoplasm"/>
    <property type="evidence" value="ECO:0007669"/>
    <property type="project" value="TreeGrafter"/>
</dbReference>
<evidence type="ECO:0000256" key="2">
    <source>
        <dbReference type="SAM" id="MobiDB-lite"/>
    </source>
</evidence>
<reference evidence="4" key="1">
    <citation type="journal article" date="2023" name="Insect Mol. Biol.">
        <title>Genome sequencing provides insights into the evolution of gene families encoding plant cell wall-degrading enzymes in longhorned beetles.</title>
        <authorList>
            <person name="Shin N.R."/>
            <person name="Okamura Y."/>
            <person name="Kirsch R."/>
            <person name="Pauchet Y."/>
        </authorList>
    </citation>
    <scope>NUCLEOTIDE SEQUENCE</scope>
    <source>
        <strain evidence="4">AMC_N1</strain>
    </source>
</reference>